<reference evidence="2" key="2">
    <citation type="submission" date="2018-08" db="UniProtKB">
        <authorList>
            <consortium name="EnsemblPlants"/>
        </authorList>
    </citation>
    <scope>IDENTIFICATION</scope>
    <source>
        <strain evidence="2">Yugu1</strain>
    </source>
</reference>
<dbReference type="InParanoid" id="K3YWT4"/>
<evidence type="ECO:0000313" key="2">
    <source>
        <dbReference type="EnsemblPlants" id="KQL31846"/>
    </source>
</evidence>
<feature type="compositionally biased region" description="Low complexity" evidence="1">
    <location>
        <begin position="14"/>
        <end position="36"/>
    </location>
</feature>
<protein>
    <submittedName>
        <fullName evidence="2">Uncharacterized protein</fullName>
    </submittedName>
</protein>
<accession>K3YWT4</accession>
<sequence length="119" mass="13084">MQIRESGEGDSFLPRSRPPQSRSPRPRAAAARAQCPPTRPASLWGRIWWLPRQARVGWPSSTFVSREQAPGARHRPSLSPVATACRPRELSRATGGPPPPLRPPANYLENNYLGSILGV</sequence>
<dbReference type="Gramene" id="KQL31846">
    <property type="protein sequence ID" value="KQL31846"/>
    <property type="gene ID" value="SETIT_018730mg"/>
</dbReference>
<organism evidence="2 3">
    <name type="scientific">Setaria italica</name>
    <name type="common">Foxtail millet</name>
    <name type="synonym">Panicum italicum</name>
    <dbReference type="NCBI Taxonomy" id="4555"/>
    <lineage>
        <taxon>Eukaryota</taxon>
        <taxon>Viridiplantae</taxon>
        <taxon>Streptophyta</taxon>
        <taxon>Embryophyta</taxon>
        <taxon>Tracheophyta</taxon>
        <taxon>Spermatophyta</taxon>
        <taxon>Magnoliopsida</taxon>
        <taxon>Liliopsida</taxon>
        <taxon>Poales</taxon>
        <taxon>Poaceae</taxon>
        <taxon>PACMAD clade</taxon>
        <taxon>Panicoideae</taxon>
        <taxon>Panicodae</taxon>
        <taxon>Paniceae</taxon>
        <taxon>Cenchrinae</taxon>
        <taxon>Setaria</taxon>
    </lineage>
</organism>
<dbReference type="EMBL" id="AGNK02000581">
    <property type="status" value="NOT_ANNOTATED_CDS"/>
    <property type="molecule type" value="Genomic_DNA"/>
</dbReference>
<dbReference type="Proteomes" id="UP000004995">
    <property type="component" value="Unassembled WGS sequence"/>
</dbReference>
<feature type="region of interest" description="Disordered" evidence="1">
    <location>
        <begin position="1"/>
        <end position="39"/>
    </location>
</feature>
<reference evidence="3" key="1">
    <citation type="journal article" date="2012" name="Nat. Biotechnol.">
        <title>Reference genome sequence of the model plant Setaria.</title>
        <authorList>
            <person name="Bennetzen J.L."/>
            <person name="Schmutz J."/>
            <person name="Wang H."/>
            <person name="Percifield R."/>
            <person name="Hawkins J."/>
            <person name="Pontaroli A.C."/>
            <person name="Estep M."/>
            <person name="Feng L."/>
            <person name="Vaughn J.N."/>
            <person name="Grimwood J."/>
            <person name="Jenkins J."/>
            <person name="Barry K."/>
            <person name="Lindquist E."/>
            <person name="Hellsten U."/>
            <person name="Deshpande S."/>
            <person name="Wang X."/>
            <person name="Wu X."/>
            <person name="Mitros T."/>
            <person name="Triplett J."/>
            <person name="Yang X."/>
            <person name="Ye C.Y."/>
            <person name="Mauro-Herrera M."/>
            <person name="Wang L."/>
            <person name="Li P."/>
            <person name="Sharma M."/>
            <person name="Sharma R."/>
            <person name="Ronald P.C."/>
            <person name="Panaud O."/>
            <person name="Kellogg E.A."/>
            <person name="Brutnell T.P."/>
            <person name="Doust A.N."/>
            <person name="Tuskan G.A."/>
            <person name="Rokhsar D."/>
            <person name="Devos K.M."/>
        </authorList>
    </citation>
    <scope>NUCLEOTIDE SEQUENCE [LARGE SCALE GENOMIC DNA]</scope>
    <source>
        <strain evidence="3">cv. Yugu1</strain>
    </source>
</reference>
<dbReference type="HOGENOM" id="CLU_2065562_0_0_1"/>
<name>K3YWT4_SETIT</name>
<evidence type="ECO:0000313" key="3">
    <source>
        <dbReference type="Proteomes" id="UP000004995"/>
    </source>
</evidence>
<proteinExistence type="predicted"/>
<keyword evidence="3" id="KW-1185">Reference proteome</keyword>
<dbReference type="EnsemblPlants" id="KQL31846">
    <property type="protein sequence ID" value="KQL31846"/>
    <property type="gene ID" value="SETIT_018730mg"/>
</dbReference>
<dbReference type="AlphaFoldDB" id="K3YWT4"/>
<evidence type="ECO:0000256" key="1">
    <source>
        <dbReference type="SAM" id="MobiDB-lite"/>
    </source>
</evidence>